<protein>
    <recommendedName>
        <fullName evidence="3">DNA-directed DNA polymerase</fullName>
    </recommendedName>
</protein>
<dbReference type="SUPFAM" id="SSF56672">
    <property type="entry name" value="DNA/RNA polymerases"/>
    <property type="match status" value="1"/>
</dbReference>
<dbReference type="PANTHER" id="PTHR33568:SF3">
    <property type="entry name" value="DNA-DIRECTED DNA POLYMERASE"/>
    <property type="match status" value="1"/>
</dbReference>
<proteinExistence type="predicted"/>
<organism evidence="1 2">
    <name type="scientific">Porites evermanni</name>
    <dbReference type="NCBI Taxonomy" id="104178"/>
    <lineage>
        <taxon>Eukaryota</taxon>
        <taxon>Metazoa</taxon>
        <taxon>Cnidaria</taxon>
        <taxon>Anthozoa</taxon>
        <taxon>Hexacorallia</taxon>
        <taxon>Scleractinia</taxon>
        <taxon>Fungiina</taxon>
        <taxon>Poritidae</taxon>
        <taxon>Porites</taxon>
    </lineage>
</organism>
<dbReference type="PANTHER" id="PTHR33568">
    <property type="entry name" value="DNA POLYMERASE"/>
    <property type="match status" value="1"/>
</dbReference>
<dbReference type="InterPro" id="IPR043502">
    <property type="entry name" value="DNA/RNA_pol_sf"/>
</dbReference>
<dbReference type="Gene3D" id="3.90.1600.10">
    <property type="entry name" value="Palm domain of DNA polymerase"/>
    <property type="match status" value="1"/>
</dbReference>
<evidence type="ECO:0008006" key="3">
    <source>
        <dbReference type="Google" id="ProtNLM"/>
    </source>
</evidence>
<accession>A0ABN8SYG2</accession>
<sequence length="222" mass="25714">MLLNSLWGKFGERQNKPVTHCITQPADLFRILDDSSLFISAIRICSEDVMEIVTTTAEEEYERSFKTNVFVAAFTTSLARLKLYEALDFLGDRCLYYDTDSVIYKTKPGQEKLPLGRYLGQFTDELGGDSIVEFCSSGAKNYGYLTNKGKVECKTLNYYTMRDNILKELDEPLQQRREMAITIPDFFERNNETKKIKLTDRFMGKIWRTPKQARDPLHYTTS</sequence>
<comment type="caution">
    <text evidence="1">The sequence shown here is derived from an EMBL/GenBank/DDBJ whole genome shotgun (WGS) entry which is preliminary data.</text>
</comment>
<evidence type="ECO:0000313" key="1">
    <source>
        <dbReference type="EMBL" id="CAH3196583.1"/>
    </source>
</evidence>
<dbReference type="EMBL" id="CALNXI010004865">
    <property type="protein sequence ID" value="CAH3196583.1"/>
    <property type="molecule type" value="Genomic_DNA"/>
</dbReference>
<keyword evidence="2" id="KW-1185">Reference proteome</keyword>
<dbReference type="InterPro" id="IPR023211">
    <property type="entry name" value="DNA_pol_palm_dom_sf"/>
</dbReference>
<gene>
    <name evidence="1" type="ORF">PEVE_00032995</name>
</gene>
<evidence type="ECO:0000313" key="2">
    <source>
        <dbReference type="Proteomes" id="UP001159427"/>
    </source>
</evidence>
<name>A0ABN8SYG2_9CNID</name>
<dbReference type="Proteomes" id="UP001159427">
    <property type="component" value="Unassembled WGS sequence"/>
</dbReference>
<reference evidence="1 2" key="1">
    <citation type="submission" date="2022-05" db="EMBL/GenBank/DDBJ databases">
        <authorList>
            <consortium name="Genoscope - CEA"/>
            <person name="William W."/>
        </authorList>
    </citation>
    <scope>NUCLEOTIDE SEQUENCE [LARGE SCALE GENOMIC DNA]</scope>
</reference>